<protein>
    <recommendedName>
        <fullName evidence="3">Replication protein C</fullName>
    </recommendedName>
</protein>
<accession>A0AAW3I2U0</accession>
<evidence type="ECO:0000313" key="1">
    <source>
        <dbReference type="EMBL" id="KNE27088.1"/>
    </source>
</evidence>
<dbReference type="Proteomes" id="UP000037511">
    <property type="component" value="Unassembled WGS sequence"/>
</dbReference>
<dbReference type="Pfam" id="PF06504">
    <property type="entry name" value="RepC"/>
    <property type="match status" value="1"/>
</dbReference>
<evidence type="ECO:0000313" key="2">
    <source>
        <dbReference type="Proteomes" id="UP000037511"/>
    </source>
</evidence>
<dbReference type="EMBL" id="LGVG01000016">
    <property type="protein sequence ID" value="KNE27088.1"/>
    <property type="molecule type" value="Genomic_DNA"/>
</dbReference>
<reference evidence="1 2" key="1">
    <citation type="submission" date="2015-07" db="EMBL/GenBank/DDBJ databases">
        <title>Draft genome of Achromobacter spanius.</title>
        <authorList>
            <person name="Wang X."/>
        </authorList>
    </citation>
    <scope>NUCLEOTIDE SEQUENCE [LARGE SCALE GENOMIC DNA]</scope>
    <source>
        <strain evidence="1 2">CGMCC9173</strain>
    </source>
</reference>
<sequence length="280" mass="31188">MLVKPMHAKFAQPIVHARGLFRSLAPGERKTQKLDITYSVGETTIRFVGFEPLDSTDLRVLQAVVALATTGLRNVRCLLRDGRSQKHTLEAQGDAQEARTVAARFTLGALSDTAGFSRGGYSFRQIRASLLRLSNVTVHVSKPAFEGAFRLLGGYNLDKLSGELVVSINPVQTDAILGRQNYLRVNMDEVRKIQGAAAHLLHSRLHWLNQGDSRLVSLGTLCSYVYEGDEEGSTQRKRRWAVRRALKELAQIGWAVMEASPDMFRIHRPARAKYQDSSTD</sequence>
<organism evidence="1 2">
    <name type="scientific">Achromobacter spanius</name>
    <dbReference type="NCBI Taxonomy" id="217203"/>
    <lineage>
        <taxon>Bacteria</taxon>
        <taxon>Pseudomonadati</taxon>
        <taxon>Pseudomonadota</taxon>
        <taxon>Betaproteobacteria</taxon>
        <taxon>Burkholderiales</taxon>
        <taxon>Alcaligenaceae</taxon>
        <taxon>Achromobacter</taxon>
    </lineage>
</organism>
<proteinExistence type="predicted"/>
<dbReference type="AlphaFoldDB" id="A0AAW3I2U0"/>
<evidence type="ECO:0008006" key="3">
    <source>
        <dbReference type="Google" id="ProtNLM"/>
    </source>
</evidence>
<name>A0AAW3I2U0_9BURK</name>
<dbReference type="InterPro" id="IPR010522">
    <property type="entry name" value="RepC_bac"/>
</dbReference>
<gene>
    <name evidence="1" type="ORF">AFM18_14285</name>
</gene>
<comment type="caution">
    <text evidence="1">The sequence shown here is derived from an EMBL/GenBank/DDBJ whole genome shotgun (WGS) entry which is preliminary data.</text>
</comment>